<dbReference type="InterPro" id="IPR022644">
    <property type="entry name" value="De-COase2_N"/>
</dbReference>
<protein>
    <recommendedName>
        <fullName evidence="6">ornithine decarboxylase</fullName>
        <ecNumber evidence="6">4.1.1.17</ecNumber>
    </recommendedName>
</protein>
<dbReference type="GO" id="GO:0033387">
    <property type="term" value="P:putrescine biosynthetic process from arginine, via ornithine"/>
    <property type="evidence" value="ECO:0007669"/>
    <property type="project" value="TreeGrafter"/>
</dbReference>
<proteinExistence type="inferred from homology"/>
<dbReference type="Gene3D" id="3.20.20.10">
    <property type="entry name" value="Alanine racemase"/>
    <property type="match status" value="1"/>
</dbReference>
<evidence type="ECO:0000313" key="11">
    <source>
        <dbReference type="Proteomes" id="UP001162131"/>
    </source>
</evidence>
<evidence type="ECO:0000256" key="5">
    <source>
        <dbReference type="ARBA" id="ARBA00034115"/>
    </source>
</evidence>
<dbReference type="GO" id="GO:0005737">
    <property type="term" value="C:cytoplasm"/>
    <property type="evidence" value="ECO:0007669"/>
    <property type="project" value="TreeGrafter"/>
</dbReference>
<dbReference type="Gene3D" id="2.40.37.10">
    <property type="entry name" value="Lyase, Ornithine Decarboxylase, Chain A, domain 1"/>
    <property type="match status" value="1"/>
</dbReference>
<dbReference type="Pfam" id="PF02784">
    <property type="entry name" value="Orn_Arg_deC_N"/>
    <property type="match status" value="1"/>
</dbReference>
<evidence type="ECO:0000256" key="6">
    <source>
        <dbReference type="ARBA" id="ARBA00034138"/>
    </source>
</evidence>
<dbReference type="EMBL" id="CAJZBQ010000048">
    <property type="protein sequence ID" value="CAG9329771.1"/>
    <property type="molecule type" value="Genomic_DNA"/>
</dbReference>
<comment type="pathway">
    <text evidence="5">Amine and polyamine biosynthesis; putrescine biosynthesis via L-ornithine pathway; putrescine from L-ornithine: step 1/1.</text>
</comment>
<dbReference type="PRINTS" id="PR01179">
    <property type="entry name" value="ODADCRBXLASE"/>
</dbReference>
<evidence type="ECO:0000256" key="4">
    <source>
        <dbReference type="ARBA" id="ARBA00023239"/>
    </source>
</evidence>
<evidence type="ECO:0000256" key="1">
    <source>
        <dbReference type="ARBA" id="ARBA00001933"/>
    </source>
</evidence>
<evidence type="ECO:0000256" key="8">
    <source>
        <dbReference type="ARBA" id="ARBA00049127"/>
    </source>
</evidence>
<keyword evidence="3" id="KW-0663">Pyridoxal phosphate</keyword>
<dbReference type="InterPro" id="IPR022653">
    <property type="entry name" value="De-COase2_pyr-phos_BS"/>
</dbReference>
<dbReference type="InterPro" id="IPR002433">
    <property type="entry name" value="Orn_de-COase"/>
</dbReference>
<dbReference type="PROSITE" id="PS00879">
    <property type="entry name" value="ODR_DC_2_2"/>
    <property type="match status" value="1"/>
</dbReference>
<dbReference type="Proteomes" id="UP001162131">
    <property type="component" value="Unassembled WGS sequence"/>
</dbReference>
<evidence type="ECO:0000256" key="3">
    <source>
        <dbReference type="ARBA" id="ARBA00022898"/>
    </source>
</evidence>
<comment type="caution">
    <text evidence="10">The sequence shown here is derived from an EMBL/GenBank/DDBJ whole genome shotgun (WGS) entry which is preliminary data.</text>
</comment>
<comment type="cofactor">
    <cofactor evidence="1">
        <name>pyridoxal 5'-phosphate</name>
        <dbReference type="ChEBI" id="CHEBI:597326"/>
    </cofactor>
</comment>
<dbReference type="InterPro" id="IPR029066">
    <property type="entry name" value="PLP-binding_barrel"/>
</dbReference>
<feature type="domain" description="Orn/DAP/Arg decarboxylase 2 N-terminal" evidence="9">
    <location>
        <begin position="47"/>
        <end position="277"/>
    </location>
</feature>
<name>A0AAU9JYW5_9CILI</name>
<dbReference type="PRINTS" id="PR01182">
    <property type="entry name" value="ORNDCRBXLASE"/>
</dbReference>
<dbReference type="SUPFAM" id="SSF50621">
    <property type="entry name" value="Alanine racemase C-terminal domain-like"/>
    <property type="match status" value="1"/>
</dbReference>
<evidence type="ECO:0000256" key="2">
    <source>
        <dbReference type="ARBA" id="ARBA00008872"/>
    </source>
</evidence>
<comment type="similarity">
    <text evidence="2">Belongs to the Orn/Lys/Arg decarboxylase class-II family.</text>
</comment>
<organism evidence="10 11">
    <name type="scientific">Blepharisma stoltei</name>
    <dbReference type="NCBI Taxonomy" id="1481888"/>
    <lineage>
        <taxon>Eukaryota</taxon>
        <taxon>Sar</taxon>
        <taxon>Alveolata</taxon>
        <taxon>Ciliophora</taxon>
        <taxon>Postciliodesmatophora</taxon>
        <taxon>Heterotrichea</taxon>
        <taxon>Heterotrichida</taxon>
        <taxon>Blepharismidae</taxon>
        <taxon>Blepharisma</taxon>
    </lineage>
</organism>
<evidence type="ECO:0000256" key="7">
    <source>
        <dbReference type="ARBA" id="ARBA00046672"/>
    </source>
</evidence>
<keyword evidence="4" id="KW-0456">Lyase</keyword>
<evidence type="ECO:0000259" key="9">
    <source>
        <dbReference type="Pfam" id="PF02784"/>
    </source>
</evidence>
<dbReference type="InterPro" id="IPR009006">
    <property type="entry name" value="Ala_racemase/Decarboxylase_C"/>
</dbReference>
<gene>
    <name evidence="10" type="ORF">BSTOLATCC_MIC49390</name>
</gene>
<reference evidence="10" key="1">
    <citation type="submission" date="2021-09" db="EMBL/GenBank/DDBJ databases">
        <authorList>
            <consortium name="AG Swart"/>
            <person name="Singh M."/>
            <person name="Singh A."/>
            <person name="Seah K."/>
            <person name="Emmerich C."/>
        </authorList>
    </citation>
    <scope>NUCLEOTIDE SEQUENCE</scope>
    <source>
        <strain evidence="10">ATCC30299</strain>
    </source>
</reference>
<sequence>MDNMNKIVKDISGVTINLESEYSTRDIFKTILRQKDAANNLALYDLSKLKSLIHNWNQKLPNVRPFYAVKSNPDLQIISKLAHLGAGFDFASAKELESARTININFETDAICAQPFKSEEFCSSISNSGVVYATFESVEELQIAANFGMRNLKFILLIEGGDEKDIPAGYRKFGAVKSEYRNIFLDAGILGLKISGISFYVGHSMKNTDAFYKAIENASEAWKIAEEFGFIMEILDIGGGFSESNFSSAAVDVTRGLDEFFSEKNIRIVAEPGKYFSESVLSTCNTIINKTIKIVEGNTIIEYTLSDGIEGAFYFLSFSKDNVVTPIFMGENDNSQSYSIFYGPKGEKIAECEFPLVEIGDKVSFEKMGAYSNIFTESVSNEDLNYSKLYLDEQ</sequence>
<dbReference type="PROSITE" id="PS00878">
    <property type="entry name" value="ODR_DC_2_1"/>
    <property type="match status" value="1"/>
</dbReference>
<dbReference type="PANTHER" id="PTHR11482">
    <property type="entry name" value="ARGININE/DIAMINOPIMELATE/ORNITHINE DECARBOXYLASE"/>
    <property type="match status" value="1"/>
</dbReference>
<dbReference type="InterPro" id="IPR022657">
    <property type="entry name" value="De-COase2_CS"/>
</dbReference>
<dbReference type="SUPFAM" id="SSF51419">
    <property type="entry name" value="PLP-binding barrel"/>
    <property type="match status" value="1"/>
</dbReference>
<evidence type="ECO:0000313" key="10">
    <source>
        <dbReference type="EMBL" id="CAG9329771.1"/>
    </source>
</evidence>
<dbReference type="InterPro" id="IPR000183">
    <property type="entry name" value="Orn/DAP/Arg_de-COase"/>
</dbReference>
<dbReference type="GO" id="GO:0004586">
    <property type="term" value="F:ornithine decarboxylase activity"/>
    <property type="evidence" value="ECO:0007669"/>
    <property type="project" value="UniProtKB-EC"/>
</dbReference>
<comment type="catalytic activity">
    <reaction evidence="8">
        <text>L-ornithine + H(+) = putrescine + CO2</text>
        <dbReference type="Rhea" id="RHEA:22964"/>
        <dbReference type="ChEBI" id="CHEBI:15378"/>
        <dbReference type="ChEBI" id="CHEBI:16526"/>
        <dbReference type="ChEBI" id="CHEBI:46911"/>
        <dbReference type="ChEBI" id="CHEBI:326268"/>
        <dbReference type="EC" id="4.1.1.17"/>
    </reaction>
</comment>
<keyword evidence="11" id="KW-1185">Reference proteome</keyword>
<dbReference type="PANTHER" id="PTHR11482:SF6">
    <property type="entry name" value="ORNITHINE DECARBOXYLASE 1-RELATED"/>
    <property type="match status" value="1"/>
</dbReference>
<accession>A0AAU9JYW5</accession>
<dbReference type="AlphaFoldDB" id="A0AAU9JYW5"/>
<comment type="subunit">
    <text evidence="7">Homodimer. Only the dimer is catalytically active, as the active sites are constructed of residues from both monomers.</text>
</comment>
<dbReference type="EC" id="4.1.1.17" evidence="6"/>